<dbReference type="Proteomes" id="UP001229081">
    <property type="component" value="Unassembled WGS sequence"/>
</dbReference>
<sequence>MTALQNWIQSPGGSAIAAPMKARAHRALFAMRRSRSHQKVTGPNLMKRGAERC</sequence>
<gene>
    <name evidence="2" type="ORF">MPRG_58840</name>
    <name evidence="3" type="ORF">QXL92_23420</name>
</gene>
<reference evidence="2" key="2">
    <citation type="submission" date="2020-02" db="EMBL/GenBank/DDBJ databases">
        <authorList>
            <person name="Matsumoto Y."/>
            <person name="Kinjo T."/>
            <person name="Motooka D."/>
            <person name="Nabeya D."/>
            <person name="Jung N."/>
            <person name="Uechi K."/>
            <person name="Horii T."/>
            <person name="Iida T."/>
            <person name="Fujita J."/>
            <person name="Nakamura S."/>
        </authorList>
    </citation>
    <scope>NUCLEOTIDE SEQUENCE</scope>
    <source>
        <strain evidence="2">JCM 18565</strain>
    </source>
</reference>
<evidence type="ECO:0000313" key="2">
    <source>
        <dbReference type="EMBL" id="GFG82608.1"/>
    </source>
</evidence>
<dbReference type="EMBL" id="BLKX01000001">
    <property type="protein sequence ID" value="GFG82608.1"/>
    <property type="molecule type" value="Genomic_DNA"/>
</dbReference>
<dbReference type="Proteomes" id="UP000465240">
    <property type="component" value="Unassembled WGS sequence"/>
</dbReference>
<organism evidence="3 5">
    <name type="scientific">Mycobacterium paragordonae</name>
    <dbReference type="NCBI Taxonomy" id="1389713"/>
    <lineage>
        <taxon>Bacteria</taxon>
        <taxon>Bacillati</taxon>
        <taxon>Actinomycetota</taxon>
        <taxon>Actinomycetes</taxon>
        <taxon>Mycobacteriales</taxon>
        <taxon>Mycobacteriaceae</taxon>
        <taxon>Mycobacterium</taxon>
    </lineage>
</organism>
<dbReference type="EMBL" id="JAUFSA010000001">
    <property type="protein sequence ID" value="MDP7737701.1"/>
    <property type="molecule type" value="Genomic_DNA"/>
</dbReference>
<dbReference type="AlphaFoldDB" id="A0AAJ1W4I4"/>
<reference evidence="2 4" key="1">
    <citation type="journal article" date="2019" name="Emerg. Microbes Infect.">
        <title>Comprehensive subspecies identification of 175 nontuberculous mycobacteria species based on 7547 genomic profiles.</title>
        <authorList>
            <person name="Matsumoto Y."/>
            <person name="Kinjo T."/>
            <person name="Motooka D."/>
            <person name="Nabeya D."/>
            <person name="Jung N."/>
            <person name="Uechi K."/>
            <person name="Horii T."/>
            <person name="Iida T."/>
            <person name="Fujita J."/>
            <person name="Nakamura S."/>
        </authorList>
    </citation>
    <scope>NUCLEOTIDE SEQUENCE [LARGE SCALE GENOMIC DNA]</scope>
    <source>
        <strain evidence="2 4">JCM 18565</strain>
    </source>
</reference>
<keyword evidence="4" id="KW-1185">Reference proteome</keyword>
<protein>
    <submittedName>
        <fullName evidence="3">Uncharacterized protein</fullName>
    </submittedName>
</protein>
<evidence type="ECO:0000256" key="1">
    <source>
        <dbReference type="SAM" id="MobiDB-lite"/>
    </source>
</evidence>
<dbReference type="RefSeq" id="WP_156770534.1">
    <property type="nucleotide sequence ID" value="NZ_BLKX01000001.1"/>
</dbReference>
<proteinExistence type="predicted"/>
<evidence type="ECO:0000313" key="5">
    <source>
        <dbReference type="Proteomes" id="UP001229081"/>
    </source>
</evidence>
<evidence type="ECO:0000313" key="4">
    <source>
        <dbReference type="Proteomes" id="UP000465240"/>
    </source>
</evidence>
<feature type="region of interest" description="Disordered" evidence="1">
    <location>
        <begin position="33"/>
        <end position="53"/>
    </location>
</feature>
<evidence type="ECO:0000313" key="3">
    <source>
        <dbReference type="EMBL" id="MDP7737701.1"/>
    </source>
</evidence>
<reference evidence="3" key="3">
    <citation type="submission" date="2023-06" db="EMBL/GenBank/DDBJ databases">
        <title>Identification of two novel mycobacterium reveal diversities and complexities of Mycobacterium gordonae clade.</title>
        <authorList>
            <person name="Matsumoto Y."/>
            <person name="Nakamura S."/>
            <person name="Motooka D."/>
            <person name="Fukushima K."/>
        </authorList>
    </citation>
    <scope>NUCLEOTIDE SEQUENCE</scope>
    <source>
        <strain evidence="3">TY812</strain>
    </source>
</reference>
<accession>A0AAJ1W4I4</accession>
<comment type="caution">
    <text evidence="3">The sequence shown here is derived from an EMBL/GenBank/DDBJ whole genome shotgun (WGS) entry which is preliminary data.</text>
</comment>
<name>A0AAJ1W4I4_9MYCO</name>